<protein>
    <recommendedName>
        <fullName evidence="4">Chromosome partition protein Smc</fullName>
    </recommendedName>
</protein>
<evidence type="ECO:0000256" key="1">
    <source>
        <dbReference type="SAM" id="SignalP"/>
    </source>
</evidence>
<organism evidence="2 3">
    <name type="scientific">Moryella indoligenes</name>
    <dbReference type="NCBI Taxonomy" id="371674"/>
    <lineage>
        <taxon>Bacteria</taxon>
        <taxon>Bacillati</taxon>
        <taxon>Bacillota</taxon>
        <taxon>Clostridia</taxon>
        <taxon>Lachnospirales</taxon>
        <taxon>Lachnospiraceae</taxon>
        <taxon>Moryella</taxon>
    </lineage>
</organism>
<dbReference type="AlphaFoldDB" id="A0AAE3V8F0"/>
<sequence length="638" mass="71632">MKYRGSVTVFLALVITCCSAMICALTESARTAGARFYVRNMADASINSLFSQYHRELWDSYRIIGYAYENDQSCTREMENFIRPYLEHCGWYALRSPEISITKKTFLTDAGGRWFEQEILDYLKFGWINLNTAPASAEELWEQISEAQTMDSVLKDYGLRSREAIAMEKAIMKIKKNLDTQERLHREAEAELRDGNHSAFQRSASELAGTIRALPSLIQSYDKKADSYSRNLAETEARHRDALEGLKPENQTIIREQLSSCHEYADQDGSRRLEIDSLDDDNEYLLRAIQDVRSYAEETEEYIEDAEDDEEGDGIDEAALWAEVAESWCAIRLPTLGAAHGIDNEETESLLEAILDLAAGGYLNIVLPPDREIPAEHFDCSDFPSRTAVTARTDAGPSLLTALAVDEYAGQFLPCFTDQREEGILCQLEYTLTGSSSERENFSAALTQLLAVREALNFICIMSDNSLREQARLTAATITAAAQIPGLSVLVECLIITAWALLESFLDLRLLLEGRKAALFKTRESWMSDLSDLLRFAASLQLPTEKLQEATGGLRYEDCLKLLLFTKSAEERDYRIMDMIQANLSLSDPGFRMSQCIYGMHAELQCESDHLFTKLGVSPDGASLGASFPICVKMVKAY</sequence>
<proteinExistence type="predicted"/>
<dbReference type="Proteomes" id="UP001241537">
    <property type="component" value="Unassembled WGS sequence"/>
</dbReference>
<reference evidence="2" key="1">
    <citation type="submission" date="2023-07" db="EMBL/GenBank/DDBJ databases">
        <title>Genomic Encyclopedia of Type Strains, Phase IV (KMG-IV): sequencing the most valuable type-strain genomes for metagenomic binning, comparative biology and taxonomic classification.</title>
        <authorList>
            <person name="Goeker M."/>
        </authorList>
    </citation>
    <scope>NUCLEOTIDE SEQUENCE</scope>
    <source>
        <strain evidence="2">DSM 19659</strain>
    </source>
</reference>
<dbReference type="RefSeq" id="WP_106612951.1">
    <property type="nucleotide sequence ID" value="NZ_JAUSTO010000002.1"/>
</dbReference>
<feature type="signal peptide" evidence="1">
    <location>
        <begin position="1"/>
        <end position="20"/>
    </location>
</feature>
<name>A0AAE3V8F0_9FIRM</name>
<comment type="caution">
    <text evidence="2">The sequence shown here is derived from an EMBL/GenBank/DDBJ whole genome shotgun (WGS) entry which is preliminary data.</text>
</comment>
<evidence type="ECO:0000313" key="2">
    <source>
        <dbReference type="EMBL" id="MDQ0151594.1"/>
    </source>
</evidence>
<feature type="chain" id="PRO_5042115249" description="Chromosome partition protein Smc" evidence="1">
    <location>
        <begin position="21"/>
        <end position="638"/>
    </location>
</feature>
<evidence type="ECO:0008006" key="4">
    <source>
        <dbReference type="Google" id="ProtNLM"/>
    </source>
</evidence>
<accession>A0AAE3V8F0</accession>
<dbReference type="Pfam" id="PF18960">
    <property type="entry name" value="DUF5702"/>
    <property type="match status" value="1"/>
</dbReference>
<gene>
    <name evidence="2" type="ORF">J2S20_000274</name>
</gene>
<keyword evidence="3" id="KW-1185">Reference proteome</keyword>
<dbReference type="EMBL" id="JAUSTO010000002">
    <property type="protein sequence ID" value="MDQ0151594.1"/>
    <property type="molecule type" value="Genomic_DNA"/>
</dbReference>
<dbReference type="InterPro" id="IPR043756">
    <property type="entry name" value="DUF5702"/>
</dbReference>
<evidence type="ECO:0000313" key="3">
    <source>
        <dbReference type="Proteomes" id="UP001241537"/>
    </source>
</evidence>
<keyword evidence="1" id="KW-0732">Signal</keyword>